<feature type="compositionally biased region" description="Basic and acidic residues" evidence="1">
    <location>
        <begin position="552"/>
        <end position="563"/>
    </location>
</feature>
<dbReference type="PANTHER" id="PTHR40552:SF6">
    <property type="entry name" value="FI09606P-RELATED"/>
    <property type="match status" value="1"/>
</dbReference>
<sequence length="705" mass="79708">MDKKIYTKASLELIFKAEGMSDIPRPCQQSSLCMDDDKVVCNERIDWLKLDKGLPIWSRLKIANCVGILRELLYERNYMIEIPDRLWSLWGNSDIQTIIGRDMFTVKGHDLVSSVLSLCVSLKYNLNSWTPRLLDNIVEKGSEIFLEMIQKHNMTDVTFNEKFLTTAYFFDDTIFNVKVQPAASGYVYVPFGRGEYNMSRALVWFFKNYQFGLVHCNFRVLAIGYAVDINNGFFMYDCQSKGRPLMAEGEYNSYVLRTGHLQILLYCIIVALNVIHDNVKFDIYTVDIEPDDKLTAKLTAKLTRTITHDLNFTSKNVERKEKKVFIPKRKRAEALEKYGAILNYNTRYVKVDADKENKFRDVPLVITTGISQNWATQAEGQNNEIAKQEIQKKLTKNPTVQVREEFAVVMSKGAPNEKAKIEKNELQKYTLSRISASNIPVNNEATPSTTLSNIETTEQERKLKVQLVQVRRAPLASASNIKIIHNPTLAARIVNPPMPIRIPMKQSLIENKSNVKPWQETTASTNAVSFASSINKPTVHFANKQTSGKTENNLKAKATEVKKTISSAPTSVSMPKPTPSLASNNQRITVCTSFAEALKTAPSSSSSKGQTKRPNCTRHKKGTEKRSKAKPPDKKKSFNPANIVLSTQYADSNNNSEPKIHLVKNEEKANLTKCETSNPKVIVVKRLIDLIADNKSKKVTIGRKM</sequence>
<dbReference type="EnsemblMetazoa" id="GAUT030675-RA">
    <property type="protein sequence ID" value="GAUT030675-PA"/>
    <property type="gene ID" value="GAUT030675"/>
</dbReference>
<dbReference type="AlphaFoldDB" id="A0A1A9VA51"/>
<proteinExistence type="predicted"/>
<keyword evidence="3" id="KW-1185">Reference proteome</keyword>
<accession>A0A1A9VA51</accession>
<evidence type="ECO:0000256" key="1">
    <source>
        <dbReference type="SAM" id="MobiDB-lite"/>
    </source>
</evidence>
<dbReference type="PANTHER" id="PTHR40552">
    <property type="entry name" value="AT05186P-RELATED"/>
    <property type="match status" value="1"/>
</dbReference>
<feature type="compositionally biased region" description="Polar residues" evidence="1">
    <location>
        <begin position="564"/>
        <end position="573"/>
    </location>
</feature>
<dbReference type="Gene3D" id="3.90.70.120">
    <property type="match status" value="1"/>
</dbReference>
<feature type="region of interest" description="Disordered" evidence="1">
    <location>
        <begin position="599"/>
        <end position="640"/>
    </location>
</feature>
<feature type="compositionally biased region" description="Basic and acidic residues" evidence="1">
    <location>
        <begin position="624"/>
        <end position="636"/>
    </location>
</feature>
<name>A0A1A9VA51_GLOAU</name>
<feature type="region of interest" description="Disordered" evidence="1">
    <location>
        <begin position="541"/>
        <end position="583"/>
    </location>
</feature>
<dbReference type="Proteomes" id="UP000078200">
    <property type="component" value="Unassembled WGS sequence"/>
</dbReference>
<evidence type="ECO:0000313" key="3">
    <source>
        <dbReference type="Proteomes" id="UP000078200"/>
    </source>
</evidence>
<dbReference type="VEuPathDB" id="VectorBase:GAUT030675"/>
<dbReference type="STRING" id="7395.A0A1A9VA51"/>
<organism evidence="2 3">
    <name type="scientific">Glossina austeni</name>
    <name type="common">Savannah tsetse fly</name>
    <dbReference type="NCBI Taxonomy" id="7395"/>
    <lineage>
        <taxon>Eukaryota</taxon>
        <taxon>Metazoa</taxon>
        <taxon>Ecdysozoa</taxon>
        <taxon>Arthropoda</taxon>
        <taxon>Hexapoda</taxon>
        <taxon>Insecta</taxon>
        <taxon>Pterygota</taxon>
        <taxon>Neoptera</taxon>
        <taxon>Endopterygota</taxon>
        <taxon>Diptera</taxon>
        <taxon>Brachycera</taxon>
        <taxon>Muscomorpha</taxon>
        <taxon>Hippoboscoidea</taxon>
        <taxon>Glossinidae</taxon>
        <taxon>Glossina</taxon>
    </lineage>
</organism>
<reference evidence="2" key="1">
    <citation type="submission" date="2020-05" db="UniProtKB">
        <authorList>
            <consortium name="EnsemblMetazoa"/>
        </authorList>
    </citation>
    <scope>IDENTIFICATION</scope>
    <source>
        <strain evidence="2">TTRI</strain>
    </source>
</reference>
<evidence type="ECO:0000313" key="2">
    <source>
        <dbReference type="EnsemblMetazoa" id="GAUT030675-PA"/>
    </source>
</evidence>
<feature type="compositionally biased region" description="Polar residues" evidence="1">
    <location>
        <begin position="601"/>
        <end position="614"/>
    </location>
</feature>
<protein>
    <submittedName>
        <fullName evidence="2">Uncharacterized protein</fullName>
    </submittedName>
</protein>